<evidence type="ECO:0000256" key="6">
    <source>
        <dbReference type="ARBA" id="ARBA00022617"/>
    </source>
</evidence>
<dbReference type="GO" id="GO:0005506">
    <property type="term" value="F:iron ion binding"/>
    <property type="evidence" value="ECO:0007669"/>
    <property type="project" value="UniProtKB-UniRule"/>
</dbReference>
<dbReference type="InterPro" id="IPR005126">
    <property type="entry name" value="NapC/NirT_cyt_c_N"/>
</dbReference>
<dbReference type="EMBL" id="LK931336">
    <property type="protein sequence ID" value="CDZ83666.1"/>
    <property type="molecule type" value="Genomic_DNA"/>
</dbReference>
<dbReference type="FunFam" id="1.10.3820.10:FF:000001">
    <property type="entry name" value="Cytochrome c-type protein"/>
    <property type="match status" value="1"/>
</dbReference>
<feature type="binding site" description="axial binding residue" evidence="15">
    <location>
        <position position="317"/>
    </location>
    <ligand>
        <name>heme</name>
        <dbReference type="ChEBI" id="CHEBI:30413"/>
        <label>5</label>
    </ligand>
    <ligandPart>
        <name>Fe</name>
        <dbReference type="ChEBI" id="CHEBI:18248"/>
    </ligandPart>
</feature>
<dbReference type="GO" id="GO:0020037">
    <property type="term" value="F:heme binding"/>
    <property type="evidence" value="ECO:0007669"/>
    <property type="project" value="UniProtKB-UniRule"/>
</dbReference>
<organism evidence="17">
    <name type="scientific">Citrobacter koseri</name>
    <name type="common">Citrobacter diversus</name>
    <dbReference type="NCBI Taxonomy" id="545"/>
    <lineage>
        <taxon>Bacteria</taxon>
        <taxon>Pseudomonadati</taxon>
        <taxon>Pseudomonadota</taxon>
        <taxon>Gammaproteobacteria</taxon>
        <taxon>Enterobacterales</taxon>
        <taxon>Enterobacteriaceae</taxon>
        <taxon>Citrobacter</taxon>
    </lineage>
</organism>
<keyword evidence="9 13" id="KW-0249">Electron transport</keyword>
<dbReference type="InterPro" id="IPR038266">
    <property type="entry name" value="NapC/NirT_cytc_sf"/>
</dbReference>
<dbReference type="PIRSF" id="PIRSF000014">
    <property type="entry name" value="4_hem_cytch_TorC"/>
    <property type="match status" value="1"/>
</dbReference>
<dbReference type="SUPFAM" id="SSF48695">
    <property type="entry name" value="Multiheme cytochromes"/>
    <property type="match status" value="1"/>
</dbReference>
<evidence type="ECO:0000256" key="11">
    <source>
        <dbReference type="ARBA" id="ARBA00023004"/>
    </source>
</evidence>
<dbReference type="PANTHER" id="PTHR30333">
    <property type="entry name" value="CYTOCHROME C-TYPE PROTEIN"/>
    <property type="match status" value="1"/>
</dbReference>
<feature type="domain" description="NapC/NirT cytochrome c N-terminal" evidence="16">
    <location>
        <begin position="5"/>
        <end position="174"/>
    </location>
</feature>
<gene>
    <name evidence="17" type="primary">torY</name>
    <name evidence="17" type="ORF">BN1086_01792</name>
</gene>
<keyword evidence="11 13" id="KW-0408">Iron</keyword>
<evidence type="ECO:0000256" key="14">
    <source>
        <dbReference type="PIRSR" id="PIRSR000014-1"/>
    </source>
</evidence>
<evidence type="ECO:0000256" key="10">
    <source>
        <dbReference type="ARBA" id="ARBA00022989"/>
    </source>
</evidence>
<feature type="binding site" description="covalent" evidence="14">
    <location>
        <position position="161"/>
    </location>
    <ligand>
        <name>heme</name>
        <dbReference type="ChEBI" id="CHEBI:30413"/>
        <label>4</label>
    </ligand>
</feature>
<feature type="binding site" description="covalent" evidence="14">
    <location>
        <position position="39"/>
    </location>
    <ligand>
        <name>heme</name>
        <dbReference type="ChEBI" id="CHEBI:30413"/>
        <label>1</label>
    </ligand>
</feature>
<keyword evidence="12 13" id="KW-0472">Membrane</keyword>
<keyword evidence="8 13" id="KW-0479">Metal-binding</keyword>
<feature type="binding site" description="covalent" evidence="14">
    <location>
        <position position="129"/>
    </location>
    <ligand>
        <name>heme</name>
        <dbReference type="ChEBI" id="CHEBI:30413"/>
        <label>3</label>
    </ligand>
</feature>
<dbReference type="InterPro" id="IPR009154">
    <property type="entry name" value="Membr-bd_4haem_cyt_TorC"/>
</dbReference>
<name>A0A078LEX0_CITKO</name>
<comment type="PTM">
    <text evidence="14">Binds 5 heme groups per subunit.</text>
</comment>
<dbReference type="InterPro" id="IPR036280">
    <property type="entry name" value="Multihaem_cyt_sf"/>
</dbReference>
<evidence type="ECO:0000256" key="15">
    <source>
        <dbReference type="PIRSR" id="PIRSR000014-2"/>
    </source>
</evidence>
<evidence type="ECO:0000256" key="9">
    <source>
        <dbReference type="ARBA" id="ARBA00022982"/>
    </source>
</evidence>
<dbReference type="GO" id="GO:0009055">
    <property type="term" value="F:electron transfer activity"/>
    <property type="evidence" value="ECO:0007669"/>
    <property type="project" value="UniProtKB-UniRule"/>
</dbReference>
<keyword evidence="4 13" id="KW-1003">Cell membrane</keyword>
<feature type="binding site" description="covalent" evidence="14">
    <location>
        <position position="313"/>
    </location>
    <ligand>
        <name>heme</name>
        <dbReference type="ChEBI" id="CHEBI:30413"/>
        <label>5</label>
    </ligand>
</feature>
<dbReference type="RefSeq" id="WP_200053591.1">
    <property type="nucleotide sequence ID" value="NZ_JADVIE010000004.1"/>
</dbReference>
<feature type="binding site" description="axial binding residue" evidence="15">
    <location>
        <position position="165"/>
    </location>
    <ligand>
        <name>heme</name>
        <dbReference type="ChEBI" id="CHEBI:30413"/>
        <label>4</label>
    </ligand>
    <ligandPart>
        <name>Fe</name>
        <dbReference type="ChEBI" id="CHEBI:18248"/>
    </ligandPart>
</feature>
<evidence type="ECO:0000256" key="12">
    <source>
        <dbReference type="ARBA" id="ARBA00023136"/>
    </source>
</evidence>
<feature type="binding site" description="covalent" evidence="14">
    <location>
        <position position="42"/>
    </location>
    <ligand>
        <name>heme</name>
        <dbReference type="ChEBI" id="CHEBI:30413"/>
        <label>1</label>
    </ligand>
</feature>
<keyword evidence="7" id="KW-0812">Transmembrane</keyword>
<feature type="binding site" description="covalent" evidence="14">
    <location>
        <position position="71"/>
    </location>
    <ligand>
        <name>heme</name>
        <dbReference type="ChEBI" id="CHEBI:30413"/>
        <label>2</label>
    </ligand>
</feature>
<evidence type="ECO:0000256" key="7">
    <source>
        <dbReference type="ARBA" id="ARBA00022692"/>
    </source>
</evidence>
<feature type="binding site" description="covalent" evidence="14">
    <location>
        <position position="68"/>
    </location>
    <ligand>
        <name>heme</name>
        <dbReference type="ChEBI" id="CHEBI:30413"/>
        <label>2</label>
    </ligand>
</feature>
<sequence>MRKINKTILWMLLLCIVLGAVIVLAGQWTLHKTSSTEFCLSCHTMQAPYEEYTGSVHFQNQKGIRAECADCHIPEGGVDYLVAKLLASKDVYHQFITKKIDTPEKFEEHRLEMAQTVWAQLKASDSATCRSCHSMDAMDLDAQSADARKMHQMGIQEKQTCIDCHKGVAHFPPEITMDDSALKALEAQSASTPASAKTLYAVSNTALGDLATVYPATQMHVLKSTETSRLVEIRGSQMQGSEQVIYYAAGQRLILASLSEKGQQSLNIFSDWKKDDYGNAWRDVALQGEWSGSALASREPMWDYARKLDNVYCAGCHAPIPAKHFTLNAWPSVAKGMGARTNISENELDILSRYFQYNAKDMHE</sequence>
<dbReference type="InterPro" id="IPR051174">
    <property type="entry name" value="Cytochrome_c-type_ET"/>
</dbReference>
<feature type="binding site" description="axial binding residue" evidence="15">
    <location>
        <position position="43"/>
    </location>
    <ligand>
        <name>heme</name>
        <dbReference type="ChEBI" id="CHEBI:30413"/>
        <label>1</label>
    </ligand>
    <ligandPart>
        <name>Fe</name>
        <dbReference type="ChEBI" id="CHEBI:18248"/>
    </ligandPart>
</feature>
<evidence type="ECO:0000256" key="2">
    <source>
        <dbReference type="ARBA" id="ARBA00006417"/>
    </source>
</evidence>
<keyword evidence="6 13" id="KW-0349">Heme</keyword>
<feature type="binding site" description="covalent" evidence="14">
    <location>
        <position position="132"/>
    </location>
    <ligand>
        <name>heme</name>
        <dbReference type="ChEBI" id="CHEBI:30413"/>
        <label>3</label>
    </ligand>
</feature>
<dbReference type="GO" id="GO:0009276">
    <property type="term" value="C:Gram-negative-bacterium-type cell wall"/>
    <property type="evidence" value="ECO:0007669"/>
    <property type="project" value="UniProtKB-UniRule"/>
</dbReference>
<evidence type="ECO:0000256" key="4">
    <source>
        <dbReference type="ARBA" id="ARBA00022475"/>
    </source>
</evidence>
<feature type="binding site" description="covalent" evidence="14">
    <location>
        <position position="316"/>
    </location>
    <ligand>
        <name>heme</name>
        <dbReference type="ChEBI" id="CHEBI:30413"/>
        <label>5</label>
    </ligand>
</feature>
<dbReference type="PANTHER" id="PTHR30333:SF3">
    <property type="entry name" value="CYTOCHROME C-TYPE PROTEIN TORY"/>
    <property type="match status" value="1"/>
</dbReference>
<dbReference type="Gene3D" id="1.10.3820.10">
    <property type="entry name" value="Di-heme elbow motif domain"/>
    <property type="match status" value="1"/>
</dbReference>
<reference evidence="17" key="1">
    <citation type="submission" date="2014-06" db="EMBL/GenBank/DDBJ databases">
        <authorList>
            <person name="Urmite Genomes Urmite Genomes"/>
        </authorList>
    </citation>
    <scope>NUCLEOTIDE SEQUENCE</scope>
</reference>
<evidence type="ECO:0000256" key="3">
    <source>
        <dbReference type="ARBA" id="ARBA00022448"/>
    </source>
</evidence>
<feature type="binding site" description="axial binding residue" evidence="15">
    <location>
        <position position="72"/>
    </location>
    <ligand>
        <name>heme</name>
        <dbReference type="ChEBI" id="CHEBI:30413"/>
        <label>2</label>
    </ligand>
    <ligandPart>
        <name>Fe</name>
        <dbReference type="ChEBI" id="CHEBI:18248"/>
    </ligandPart>
</feature>
<dbReference type="AlphaFoldDB" id="A0A078LEX0"/>
<dbReference type="PATRIC" id="fig|545.12.peg.1803"/>
<comment type="similarity">
    <text evidence="2 13">Belongs to the TorC/TorY family.</text>
</comment>
<dbReference type="Pfam" id="PF03264">
    <property type="entry name" value="Cytochrom_NNT"/>
    <property type="match status" value="1"/>
</dbReference>
<evidence type="ECO:0000256" key="1">
    <source>
        <dbReference type="ARBA" id="ARBA00004249"/>
    </source>
</evidence>
<evidence type="ECO:0000313" key="17">
    <source>
        <dbReference type="EMBL" id="CDZ83666.1"/>
    </source>
</evidence>
<dbReference type="GO" id="GO:0005886">
    <property type="term" value="C:plasma membrane"/>
    <property type="evidence" value="ECO:0007669"/>
    <property type="project" value="UniProtKB-SubCell"/>
</dbReference>
<feature type="binding site" description="covalent" evidence="14">
    <location>
        <position position="164"/>
    </location>
    <ligand>
        <name>heme</name>
        <dbReference type="ChEBI" id="CHEBI:30413"/>
        <label>4</label>
    </ligand>
</feature>
<proteinExistence type="inferred from homology"/>
<evidence type="ECO:0000256" key="13">
    <source>
        <dbReference type="PIRNR" id="PIRNR000014"/>
    </source>
</evidence>
<accession>A0A078LEX0</accession>
<feature type="binding site" description="axial binding residue" evidence="15">
    <location>
        <position position="133"/>
    </location>
    <ligand>
        <name>heme</name>
        <dbReference type="ChEBI" id="CHEBI:30413"/>
        <label>3</label>
    </ligand>
    <ligandPart>
        <name>Fe</name>
        <dbReference type="ChEBI" id="CHEBI:18248"/>
    </ligandPart>
</feature>
<comment type="subcellular location">
    <subcellularLocation>
        <location evidence="1">Cell inner membrane</location>
        <topology evidence="1">Single-pass type II membrane protein</topology>
    </subcellularLocation>
</comment>
<keyword evidence="10" id="KW-1133">Transmembrane helix</keyword>
<keyword evidence="3 13" id="KW-0813">Transport</keyword>
<protein>
    <recommendedName>
        <fullName evidence="13">Cytochrome c-type protein</fullName>
    </recommendedName>
</protein>
<evidence type="ECO:0000256" key="8">
    <source>
        <dbReference type="ARBA" id="ARBA00022723"/>
    </source>
</evidence>
<keyword evidence="5 13" id="KW-0997">Cell inner membrane</keyword>
<dbReference type="GO" id="GO:0009061">
    <property type="term" value="P:anaerobic respiration"/>
    <property type="evidence" value="ECO:0007669"/>
    <property type="project" value="TreeGrafter"/>
</dbReference>
<evidence type="ECO:0000256" key="5">
    <source>
        <dbReference type="ARBA" id="ARBA00022519"/>
    </source>
</evidence>
<evidence type="ECO:0000259" key="16">
    <source>
        <dbReference type="Pfam" id="PF03264"/>
    </source>
</evidence>